<sequence>MKLARHYLRLREQFPHILERQEVQVTLDELAAALDCTHRNVVLLLGKMSGQGWVDWTPRRGRGNRSSLTFLLPSEQMILTIAKELVEKKDLRGAFEQMNVSTLPEALKDHFQSWLTGYFGYSSEVQGSKRFDTLRFPLTQPLKSLDPATIHLQAEAHLVRQLFDPLVRYNRLSQTIEPHLAHAWETNEARTRWTFHLRKGVQFHHGRELTAADVRYTFERLKRLAPGSLYSWVQQQVVAVEVIDPITVQVQLAEPNELFLQYASTNRASIIPADVCEELGGELALSPVGTGPFRLTHHDRSMFVLDAFPAYFQGRAHLDRVELWQMAELHSQHRSLALESFQIMHNYRLPEGAADTWQQVQQQGTTCRFLTFNLLKQGPLSDPDVRAAVCAALSQDKLLQRLSGDAIYGASSFIRQAAGANVAAAETYAERAGRIRALLKRSGYAGERLVLCTITQYEPDALLVQSLLQEAGLAAEVKLLSVEEFKGEQRLYADLLLFSIMLDNDAELRLIDLFKTMQRHLEPTAKAGVSALLEQVLREPSRDRRTELLQAVETLLTTKQLLLFLYGKRLNTIYHSSVKGISLDTLDWVQFKSIWFQPS</sequence>
<dbReference type="PANTHER" id="PTHR30290">
    <property type="entry name" value="PERIPLASMIC BINDING COMPONENT OF ABC TRANSPORTER"/>
    <property type="match status" value="1"/>
</dbReference>
<dbReference type="GO" id="GO:1904680">
    <property type="term" value="F:peptide transmembrane transporter activity"/>
    <property type="evidence" value="ECO:0007669"/>
    <property type="project" value="TreeGrafter"/>
</dbReference>
<proteinExistence type="predicted"/>
<keyword evidence="5" id="KW-1185">Reference proteome</keyword>
<organism evidence="4 5">
    <name type="scientific">Paenibacillus cremeus</name>
    <dbReference type="NCBI Taxonomy" id="2163881"/>
    <lineage>
        <taxon>Bacteria</taxon>
        <taxon>Bacillati</taxon>
        <taxon>Bacillota</taxon>
        <taxon>Bacilli</taxon>
        <taxon>Bacillales</taxon>
        <taxon>Paenibacillaceae</taxon>
        <taxon>Paenibacillus</taxon>
    </lineage>
</organism>
<dbReference type="GO" id="GO:0003677">
    <property type="term" value="F:DNA binding"/>
    <property type="evidence" value="ECO:0007669"/>
    <property type="project" value="UniProtKB-KW"/>
</dbReference>
<dbReference type="RefSeq" id="WP_144849686.1">
    <property type="nucleotide sequence ID" value="NZ_VNJI01000023.1"/>
</dbReference>
<dbReference type="Gene3D" id="3.90.76.10">
    <property type="entry name" value="Dipeptide-binding Protein, Domain 1"/>
    <property type="match status" value="1"/>
</dbReference>
<dbReference type="SUPFAM" id="SSF53850">
    <property type="entry name" value="Periplasmic binding protein-like II"/>
    <property type="match status" value="1"/>
</dbReference>
<dbReference type="Gene3D" id="3.40.190.10">
    <property type="entry name" value="Periplasmic binding protein-like II"/>
    <property type="match status" value="1"/>
</dbReference>
<dbReference type="InterPro" id="IPR000914">
    <property type="entry name" value="SBP_5_dom"/>
</dbReference>
<dbReference type="AlphaFoldDB" id="A0A559K8I8"/>
<dbReference type="Pfam" id="PF00496">
    <property type="entry name" value="SBP_bac_5"/>
    <property type="match status" value="1"/>
</dbReference>
<gene>
    <name evidence="4" type="ORF">FPZ49_18560</name>
</gene>
<evidence type="ECO:0000313" key="4">
    <source>
        <dbReference type="EMBL" id="TVY08439.1"/>
    </source>
</evidence>
<keyword evidence="1" id="KW-0238">DNA-binding</keyword>
<evidence type="ECO:0000256" key="1">
    <source>
        <dbReference type="ARBA" id="ARBA00023125"/>
    </source>
</evidence>
<dbReference type="InterPro" id="IPR039424">
    <property type="entry name" value="SBP_5"/>
</dbReference>
<dbReference type="Gene3D" id="3.10.105.10">
    <property type="entry name" value="Dipeptide-binding Protein, Domain 3"/>
    <property type="match status" value="1"/>
</dbReference>
<dbReference type="EMBL" id="VNJI01000023">
    <property type="protein sequence ID" value="TVY08439.1"/>
    <property type="molecule type" value="Genomic_DNA"/>
</dbReference>
<dbReference type="OrthoDB" id="5894719at2"/>
<feature type="domain" description="Transcriptional regulator SgrR N-terminal HTH" evidence="3">
    <location>
        <begin position="2"/>
        <end position="109"/>
    </location>
</feature>
<evidence type="ECO:0000313" key="5">
    <source>
        <dbReference type="Proteomes" id="UP000317036"/>
    </source>
</evidence>
<dbReference type="InterPro" id="IPR025370">
    <property type="entry name" value="SgrR_HTH_N"/>
</dbReference>
<name>A0A559K8I8_9BACL</name>
<feature type="domain" description="Solute-binding protein family 5" evidence="2">
    <location>
        <begin position="175"/>
        <end position="498"/>
    </location>
</feature>
<dbReference type="GO" id="GO:0015833">
    <property type="term" value="P:peptide transport"/>
    <property type="evidence" value="ECO:0007669"/>
    <property type="project" value="TreeGrafter"/>
</dbReference>
<dbReference type="PANTHER" id="PTHR30290:SF72">
    <property type="entry name" value="HTH-TYPE TRANSCRIPTIONAL REGULATOR SGRR"/>
    <property type="match status" value="1"/>
</dbReference>
<evidence type="ECO:0000259" key="3">
    <source>
        <dbReference type="Pfam" id="PF12793"/>
    </source>
</evidence>
<comment type="caution">
    <text evidence="4">The sequence shown here is derived from an EMBL/GenBank/DDBJ whole genome shotgun (WGS) entry which is preliminary data.</text>
</comment>
<dbReference type="Proteomes" id="UP000317036">
    <property type="component" value="Unassembled WGS sequence"/>
</dbReference>
<accession>A0A559K8I8</accession>
<dbReference type="Pfam" id="PF12793">
    <property type="entry name" value="SgrR_N"/>
    <property type="match status" value="1"/>
</dbReference>
<protein>
    <submittedName>
        <fullName evidence="4">ABC transporter substrate-binding protein</fullName>
    </submittedName>
</protein>
<evidence type="ECO:0000259" key="2">
    <source>
        <dbReference type="Pfam" id="PF00496"/>
    </source>
</evidence>
<reference evidence="4 5" key="1">
    <citation type="submission" date="2019-07" db="EMBL/GenBank/DDBJ databases">
        <authorList>
            <person name="Kim J."/>
        </authorList>
    </citation>
    <scope>NUCLEOTIDE SEQUENCE [LARGE SCALE GENOMIC DNA]</scope>
    <source>
        <strain evidence="4 5">JC52</strain>
    </source>
</reference>